<dbReference type="InterPro" id="IPR025246">
    <property type="entry name" value="IS30-like_HTH"/>
</dbReference>
<dbReference type="PANTHER" id="PTHR10948">
    <property type="entry name" value="TRANSPOSASE"/>
    <property type="match status" value="1"/>
</dbReference>
<dbReference type="InterPro" id="IPR036388">
    <property type="entry name" value="WH-like_DNA-bd_sf"/>
</dbReference>
<dbReference type="InterPro" id="IPR000835">
    <property type="entry name" value="HTH_MarR-typ"/>
</dbReference>
<feature type="compositionally biased region" description="Basic and acidic residues" evidence="1">
    <location>
        <begin position="51"/>
        <end position="62"/>
    </location>
</feature>
<dbReference type="SUPFAM" id="SSF46785">
    <property type="entry name" value="Winged helix' DNA-binding domain"/>
    <property type="match status" value="1"/>
</dbReference>
<feature type="region of interest" description="Disordered" evidence="1">
    <location>
        <begin position="33"/>
        <end position="85"/>
    </location>
</feature>
<dbReference type="RefSeq" id="WP_358642777.1">
    <property type="nucleotide sequence ID" value="NZ_JBFAEV010000023.1"/>
</dbReference>
<feature type="domain" description="HTH marR-type" evidence="2">
    <location>
        <begin position="121"/>
        <end position="164"/>
    </location>
</feature>
<protein>
    <submittedName>
        <fullName evidence="4">Helix-turn-helix domain-containing protein</fullName>
    </submittedName>
</protein>
<dbReference type="Gene3D" id="1.10.10.10">
    <property type="entry name" value="Winged helix-like DNA-binding domain superfamily/Winged helix DNA-binding domain"/>
    <property type="match status" value="2"/>
</dbReference>
<proteinExistence type="predicted"/>
<dbReference type="InterPro" id="IPR051917">
    <property type="entry name" value="Transposase-Integrase"/>
</dbReference>
<keyword evidence="5" id="KW-1185">Reference proteome</keyword>
<name>A0ABW8LTZ1_9ACTN</name>
<dbReference type="Pfam" id="PF12802">
    <property type="entry name" value="MarR_2"/>
    <property type="match status" value="1"/>
</dbReference>
<comment type="caution">
    <text evidence="4">The sequence shown here is derived from an EMBL/GenBank/DDBJ whole genome shotgun (WGS) entry which is preliminary data.</text>
</comment>
<dbReference type="PANTHER" id="PTHR10948:SF23">
    <property type="entry name" value="TRANSPOSASE INSI FOR INSERTION SEQUENCE ELEMENT IS30A-RELATED"/>
    <property type="match status" value="1"/>
</dbReference>
<evidence type="ECO:0000313" key="4">
    <source>
        <dbReference type="EMBL" id="MFK4268515.1"/>
    </source>
</evidence>
<dbReference type="Pfam" id="PF13936">
    <property type="entry name" value="HTH_38"/>
    <property type="match status" value="1"/>
</dbReference>
<dbReference type="EMBL" id="JBJDQH010000009">
    <property type="protein sequence ID" value="MFK4268515.1"/>
    <property type="molecule type" value="Genomic_DNA"/>
</dbReference>
<reference evidence="4 5" key="1">
    <citation type="submission" date="2024-11" db="EMBL/GenBank/DDBJ databases">
        <title>The Natural Products Discovery Center: Release of the First 8490 Sequenced Strains for Exploring Actinobacteria Biosynthetic Diversity.</title>
        <authorList>
            <person name="Kalkreuter E."/>
            <person name="Kautsar S.A."/>
            <person name="Yang D."/>
            <person name="Bader C.D."/>
            <person name="Teijaro C.N."/>
            <person name="Fluegel L."/>
            <person name="Davis C.M."/>
            <person name="Simpson J.R."/>
            <person name="Lauterbach L."/>
            <person name="Steele A.D."/>
            <person name="Gui C."/>
            <person name="Meng S."/>
            <person name="Li G."/>
            <person name="Viehrig K."/>
            <person name="Ye F."/>
            <person name="Su P."/>
            <person name="Kiefer A.F."/>
            <person name="Nichols A."/>
            <person name="Cepeda A.J."/>
            <person name="Yan W."/>
            <person name="Fan B."/>
            <person name="Jiang Y."/>
            <person name="Adhikari A."/>
            <person name="Zheng C.-J."/>
            <person name="Schuster L."/>
            <person name="Cowan T.M."/>
            <person name="Smanski M.J."/>
            <person name="Chevrette M.G."/>
            <person name="De Carvalho L.P.S."/>
            <person name="Shen B."/>
        </authorList>
    </citation>
    <scope>NUCLEOTIDE SEQUENCE [LARGE SCALE GENOMIC DNA]</scope>
    <source>
        <strain evidence="4 5">NPDC020863</strain>
    </source>
</reference>
<organism evidence="4 5">
    <name type="scientific">Streptomyces milbemycinicus</name>
    <dbReference type="NCBI Taxonomy" id="476552"/>
    <lineage>
        <taxon>Bacteria</taxon>
        <taxon>Bacillati</taxon>
        <taxon>Actinomycetota</taxon>
        <taxon>Actinomycetes</taxon>
        <taxon>Kitasatosporales</taxon>
        <taxon>Streptomycetaceae</taxon>
        <taxon>Streptomyces</taxon>
    </lineage>
</organism>
<evidence type="ECO:0000313" key="5">
    <source>
        <dbReference type="Proteomes" id="UP001620295"/>
    </source>
</evidence>
<evidence type="ECO:0000259" key="2">
    <source>
        <dbReference type="Pfam" id="PF12802"/>
    </source>
</evidence>
<accession>A0ABW8LTZ1</accession>
<sequence>MPGGRLTHGDRQDIASGLAERLGYAEIARRLGRPTSTISREVARNGGPDGYRADRAHQATERRSRRPGPPPRPESPAAISADGRDPEAVRAFAEEFAGLMVQTGLPRMVARVFARLFTTDAGRLGSAELVRQLRVSPASVSKAVGYLEGLELIRRERAPGTRRELYVIDDDVWIRSWTTSARTTEMWAQAARRGVDLFDAGTPAGARLDQMRQFFAGLSDNMSGGPDTALAADVLTVLAALVHTGAPLTAEQLATALDWPPDRLADALRAAEEQPDVTCPVALRRTAADTYAVAARPEWLTPPQREALGRHRLPGPRV</sequence>
<feature type="domain" description="Transposase IS30-like HTH" evidence="3">
    <location>
        <begin position="5"/>
        <end position="45"/>
    </location>
</feature>
<dbReference type="InterPro" id="IPR036390">
    <property type="entry name" value="WH_DNA-bd_sf"/>
</dbReference>
<gene>
    <name evidence="4" type="ORF">ACI2L5_26735</name>
</gene>
<evidence type="ECO:0000259" key="3">
    <source>
        <dbReference type="Pfam" id="PF13936"/>
    </source>
</evidence>
<evidence type="ECO:0000256" key="1">
    <source>
        <dbReference type="SAM" id="MobiDB-lite"/>
    </source>
</evidence>
<dbReference type="Proteomes" id="UP001620295">
    <property type="component" value="Unassembled WGS sequence"/>
</dbReference>